<keyword evidence="3" id="KW-1185">Reference proteome</keyword>
<accession>A0A8H7E5F4</accession>
<dbReference type="InterPro" id="IPR011990">
    <property type="entry name" value="TPR-like_helical_dom_sf"/>
</dbReference>
<dbReference type="PANTHER" id="PTHR38788">
    <property type="entry name" value="CLR5 DOMAIN-CONTAINING PROTEIN"/>
    <property type="match status" value="1"/>
</dbReference>
<sequence length="604" mass="68656">MAGVASSAPSPEGWQLAKPLIQQLYVQEDRPLKEVRAYLAEHRNFLATERMFKQRLKEWGFDRKKVKAAEWRYMLKVTRQRRAEGKDSAFHVNGKVIVWSNIRKHLKRKKKTEDEFLSAGPEAEVVEDVICYTPPGSPHLSMTSTTSSQALTVAHGDTYPPRSPNYNITEDWPGLSSSYSFSPESEPSNLSHTNLSSCLSPSAFSDCSSIPDPELQSIALGPIIIKTLPPLDEAAAFRISRLMSGSHNQTIPIPNSEQPFQRLTVILNRDRTDAKSARSSFSVPEGNAVLWSSPDEQLSDEDMASRWVVYYFQACICESQGDHEGMQENVKEASKVFRSMLKCLNTYLLTGLTLMTSILYFHDHKELLQQFLENSCQVIEKVFSRDHPILVPYRYMLLSVSGEQGDKSAMTHALDHAHKAFQLTWGKVHSNTLTALYYHGCSLLESNRFKEAEKQLQECFQLSQENLGPSHFLTVWTLATISRTLSTSDTGREADAVRYLQAAISRCRRMMHEEHPYYLELNRNLATIHLKLRNMSEVERLYRFVLKGRIKMLGLGREITKASVHDLHDVLVARNKLQEASQLRADIMAMEDRGEGHSSHEITY</sequence>
<dbReference type="Proteomes" id="UP000606974">
    <property type="component" value="Unassembled WGS sequence"/>
</dbReference>
<dbReference type="InterPro" id="IPR025676">
    <property type="entry name" value="Clr5_dom"/>
</dbReference>
<dbReference type="Pfam" id="PF14420">
    <property type="entry name" value="Clr5"/>
    <property type="match status" value="1"/>
</dbReference>
<evidence type="ECO:0000313" key="2">
    <source>
        <dbReference type="EMBL" id="KAF7509200.1"/>
    </source>
</evidence>
<dbReference type="Gene3D" id="1.25.40.10">
    <property type="entry name" value="Tetratricopeptide repeat domain"/>
    <property type="match status" value="1"/>
</dbReference>
<dbReference type="AlphaFoldDB" id="A0A8H7E5F4"/>
<evidence type="ECO:0000313" key="3">
    <source>
        <dbReference type="Proteomes" id="UP000606974"/>
    </source>
</evidence>
<dbReference type="SUPFAM" id="SSF48452">
    <property type="entry name" value="TPR-like"/>
    <property type="match status" value="2"/>
</dbReference>
<proteinExistence type="predicted"/>
<evidence type="ECO:0000259" key="1">
    <source>
        <dbReference type="Pfam" id="PF14420"/>
    </source>
</evidence>
<dbReference type="OrthoDB" id="539213at2759"/>
<reference evidence="2" key="1">
    <citation type="submission" date="2020-02" db="EMBL/GenBank/DDBJ databases">
        <authorList>
            <person name="Palmer J.M."/>
        </authorList>
    </citation>
    <scope>NUCLEOTIDE SEQUENCE</scope>
    <source>
        <strain evidence="2">EPUS1.4</strain>
        <tissue evidence="2">Thallus</tissue>
    </source>
</reference>
<name>A0A8H7E5F4_9EURO</name>
<dbReference type="PANTHER" id="PTHR38788:SF3">
    <property type="entry name" value="CLR5 DOMAIN-CONTAINING PROTEIN"/>
    <property type="match status" value="1"/>
</dbReference>
<comment type="caution">
    <text evidence="2">The sequence shown here is derived from an EMBL/GenBank/DDBJ whole genome shotgun (WGS) entry which is preliminary data.</text>
</comment>
<dbReference type="EMBL" id="JAACFV010000044">
    <property type="protein sequence ID" value="KAF7509200.1"/>
    <property type="molecule type" value="Genomic_DNA"/>
</dbReference>
<feature type="domain" description="Clr5" evidence="1">
    <location>
        <begin position="11"/>
        <end position="62"/>
    </location>
</feature>
<protein>
    <recommendedName>
        <fullName evidence="1">Clr5 domain-containing protein</fullName>
    </recommendedName>
</protein>
<gene>
    <name evidence="2" type="ORF">GJ744_008260</name>
</gene>
<organism evidence="2 3">
    <name type="scientific">Endocarpon pusillum</name>
    <dbReference type="NCBI Taxonomy" id="364733"/>
    <lineage>
        <taxon>Eukaryota</taxon>
        <taxon>Fungi</taxon>
        <taxon>Dikarya</taxon>
        <taxon>Ascomycota</taxon>
        <taxon>Pezizomycotina</taxon>
        <taxon>Eurotiomycetes</taxon>
        <taxon>Chaetothyriomycetidae</taxon>
        <taxon>Verrucariales</taxon>
        <taxon>Verrucariaceae</taxon>
        <taxon>Endocarpon</taxon>
    </lineage>
</organism>
<dbReference type="Pfam" id="PF13424">
    <property type="entry name" value="TPR_12"/>
    <property type="match status" value="1"/>
</dbReference>